<sequence length="100" mass="11189">IDIPQVYSDSPSSAGDPMSLIDETQYLALPGVPTYSNMELARPWTAASELQIRLSQCYEGADFMKEVKARLVWFGPNPSDEVVHQVMHQLSAENQDAQNY</sequence>
<gene>
    <name evidence="1" type="ORF">PECUL_23A028566</name>
</gene>
<dbReference type="Proteomes" id="UP001295444">
    <property type="component" value="Chromosome 03"/>
</dbReference>
<feature type="non-terminal residue" evidence="1">
    <location>
        <position position="1"/>
    </location>
</feature>
<evidence type="ECO:0000313" key="1">
    <source>
        <dbReference type="EMBL" id="CAH2275834.1"/>
    </source>
</evidence>
<evidence type="ECO:0000313" key="2">
    <source>
        <dbReference type="Proteomes" id="UP001295444"/>
    </source>
</evidence>
<proteinExistence type="predicted"/>
<reference evidence="1" key="1">
    <citation type="submission" date="2022-03" db="EMBL/GenBank/DDBJ databases">
        <authorList>
            <person name="Alioto T."/>
            <person name="Alioto T."/>
            <person name="Gomez Garrido J."/>
        </authorList>
    </citation>
    <scope>NUCLEOTIDE SEQUENCE</scope>
</reference>
<accession>A0AAD1RPS2</accession>
<dbReference type="EMBL" id="OW240914">
    <property type="protein sequence ID" value="CAH2275834.1"/>
    <property type="molecule type" value="Genomic_DNA"/>
</dbReference>
<name>A0AAD1RPS2_PELCU</name>
<organism evidence="1 2">
    <name type="scientific">Pelobates cultripes</name>
    <name type="common">Western spadefoot toad</name>
    <dbReference type="NCBI Taxonomy" id="61616"/>
    <lineage>
        <taxon>Eukaryota</taxon>
        <taxon>Metazoa</taxon>
        <taxon>Chordata</taxon>
        <taxon>Craniata</taxon>
        <taxon>Vertebrata</taxon>
        <taxon>Euteleostomi</taxon>
        <taxon>Amphibia</taxon>
        <taxon>Batrachia</taxon>
        <taxon>Anura</taxon>
        <taxon>Pelobatoidea</taxon>
        <taxon>Pelobatidae</taxon>
        <taxon>Pelobates</taxon>
    </lineage>
</organism>
<feature type="non-terminal residue" evidence="1">
    <location>
        <position position="100"/>
    </location>
</feature>
<protein>
    <submittedName>
        <fullName evidence="1">Uncharacterized protein</fullName>
    </submittedName>
</protein>
<keyword evidence="2" id="KW-1185">Reference proteome</keyword>
<dbReference type="AlphaFoldDB" id="A0AAD1RPS2"/>